<feature type="region of interest" description="Disordered" evidence="2">
    <location>
        <begin position="1"/>
        <end position="29"/>
    </location>
</feature>
<proteinExistence type="predicted"/>
<dbReference type="AlphaFoldDB" id="A0A6A6Q312"/>
<dbReference type="EMBL" id="MU001632">
    <property type="protein sequence ID" value="KAF2486888.1"/>
    <property type="molecule type" value="Genomic_DNA"/>
</dbReference>
<name>A0A6A6Q312_9PEZI</name>
<evidence type="ECO:0000256" key="1">
    <source>
        <dbReference type="SAM" id="Coils"/>
    </source>
</evidence>
<feature type="region of interest" description="Disordered" evidence="2">
    <location>
        <begin position="67"/>
        <end position="101"/>
    </location>
</feature>
<reference evidence="3" key="1">
    <citation type="journal article" date="2020" name="Stud. Mycol.">
        <title>101 Dothideomycetes genomes: a test case for predicting lifestyles and emergence of pathogens.</title>
        <authorList>
            <person name="Haridas S."/>
            <person name="Albert R."/>
            <person name="Binder M."/>
            <person name="Bloem J."/>
            <person name="Labutti K."/>
            <person name="Salamov A."/>
            <person name="Andreopoulos B."/>
            <person name="Baker S."/>
            <person name="Barry K."/>
            <person name="Bills G."/>
            <person name="Bluhm B."/>
            <person name="Cannon C."/>
            <person name="Castanera R."/>
            <person name="Culley D."/>
            <person name="Daum C."/>
            <person name="Ezra D."/>
            <person name="Gonzalez J."/>
            <person name="Henrissat B."/>
            <person name="Kuo A."/>
            <person name="Liang C."/>
            <person name="Lipzen A."/>
            <person name="Lutzoni F."/>
            <person name="Magnuson J."/>
            <person name="Mondo S."/>
            <person name="Nolan M."/>
            <person name="Ohm R."/>
            <person name="Pangilinan J."/>
            <person name="Park H.-J."/>
            <person name="Ramirez L."/>
            <person name="Alfaro M."/>
            <person name="Sun H."/>
            <person name="Tritt A."/>
            <person name="Yoshinaga Y."/>
            <person name="Zwiers L.-H."/>
            <person name="Turgeon B."/>
            <person name="Goodwin S."/>
            <person name="Spatafora J."/>
            <person name="Crous P."/>
            <person name="Grigoriev I."/>
        </authorList>
    </citation>
    <scope>NUCLEOTIDE SEQUENCE</scope>
    <source>
        <strain evidence="3">CBS 113389</strain>
    </source>
</reference>
<dbReference type="GeneID" id="54479803"/>
<evidence type="ECO:0008006" key="5">
    <source>
        <dbReference type="Google" id="ProtNLM"/>
    </source>
</evidence>
<accession>A0A6A6Q312</accession>
<organism evidence="3 4">
    <name type="scientific">Neohortaea acidophila</name>
    <dbReference type="NCBI Taxonomy" id="245834"/>
    <lineage>
        <taxon>Eukaryota</taxon>
        <taxon>Fungi</taxon>
        <taxon>Dikarya</taxon>
        <taxon>Ascomycota</taxon>
        <taxon>Pezizomycotina</taxon>
        <taxon>Dothideomycetes</taxon>
        <taxon>Dothideomycetidae</taxon>
        <taxon>Mycosphaerellales</taxon>
        <taxon>Teratosphaeriaceae</taxon>
        <taxon>Neohortaea</taxon>
    </lineage>
</organism>
<keyword evidence="4" id="KW-1185">Reference proteome</keyword>
<protein>
    <recommendedName>
        <fullName evidence="5">Ubiquitin-like domain-containing protein</fullName>
    </recommendedName>
</protein>
<gene>
    <name evidence="3" type="ORF">BDY17DRAFT_88739</name>
</gene>
<dbReference type="OrthoDB" id="10635923at2759"/>
<keyword evidence="1" id="KW-0175">Coiled coil</keyword>
<evidence type="ECO:0000313" key="3">
    <source>
        <dbReference type="EMBL" id="KAF2486888.1"/>
    </source>
</evidence>
<feature type="coiled-coil region" evidence="1">
    <location>
        <begin position="140"/>
        <end position="174"/>
    </location>
</feature>
<evidence type="ECO:0000256" key="2">
    <source>
        <dbReference type="SAM" id="MobiDB-lite"/>
    </source>
</evidence>
<sequence>MEQDVDARSAFANHAKSLRNGTEGSKMPPHLKYQAAAAGIPQRKTPVPAAAGGVLSNLNNVHVGTAASQMSPSPAKSVAAPKVADVVPTSPSKKRKTESLDAVEKQVAINSTSTTAVAAAASSYGGSKTNGEMNDTNGIIAAVQLELSAVTKRLTTLELEFQKQVETLMQAEERRVFLGTSSAKAPFGLEVKLSNGSTCVVQAHQELKVADLVRRIRCKANLSHEVTKNPTIIVNGQEVGHGMMLGEVGVGSDKQVSVDFRFSG</sequence>
<evidence type="ECO:0000313" key="4">
    <source>
        <dbReference type="Proteomes" id="UP000799767"/>
    </source>
</evidence>
<dbReference type="Proteomes" id="UP000799767">
    <property type="component" value="Unassembled WGS sequence"/>
</dbReference>
<dbReference type="RefSeq" id="XP_033593457.1">
    <property type="nucleotide sequence ID" value="XM_033738802.1"/>
</dbReference>